<gene>
    <name evidence="1" type="ORF">MmTuc01_0902</name>
</gene>
<evidence type="ECO:0000313" key="1">
    <source>
        <dbReference type="EMBL" id="AGF96304.1"/>
    </source>
</evidence>
<reference evidence="1 2" key="1">
    <citation type="journal article" date="2013" name="Genome Announc.">
        <title>Complete Genome of a Methanosarcina mazei Strain Isolated from Sediment Samples from an Amazonian Flooded Area.</title>
        <authorList>
            <person name="Assis das Gracas D."/>
            <person name="Thiago Juca Ramos R."/>
            <person name="Vieira Araujo A.C."/>
            <person name="Zahlouth R."/>
            <person name="Ribeiro Carneiro A."/>
            <person name="Souza Lopes T."/>
            <person name="Azevedo Barauna R."/>
            <person name="Azevedo V."/>
            <person name="Cruz Schneider M.P."/>
            <person name="Pellizari V.H."/>
            <person name="Silva A."/>
        </authorList>
    </citation>
    <scope>NUCLEOTIDE SEQUENCE [LARGE SCALE GENOMIC DNA]</scope>
    <source>
        <strain evidence="1 2">Tuc01</strain>
    </source>
</reference>
<protein>
    <submittedName>
        <fullName evidence="1">Uncharacterized protein</fullName>
    </submittedName>
</protein>
<dbReference type="HOGENOM" id="CLU_3263797_0_0_2"/>
<dbReference type="Proteomes" id="UP000011718">
    <property type="component" value="Chromosome"/>
</dbReference>
<proteinExistence type="predicted"/>
<sequence length="41" mass="4714">MFRTLPSCPSFSEQEIGGKSLQYKKWEKTCPIYMVGSGENR</sequence>
<accession>M1QH46</accession>
<dbReference type="BioCyc" id="MMAZ1236903:G139K-858-MONOMER"/>
<dbReference type="KEGG" id="mmaz:MmTuc01_0902"/>
<dbReference type="EMBL" id="CP004144">
    <property type="protein sequence ID" value="AGF96304.1"/>
    <property type="molecule type" value="Genomic_DNA"/>
</dbReference>
<name>M1QH46_METMZ</name>
<evidence type="ECO:0000313" key="2">
    <source>
        <dbReference type="Proteomes" id="UP000011718"/>
    </source>
</evidence>
<organism evidence="1 2">
    <name type="scientific">Methanosarcina mazei Tuc01</name>
    <dbReference type="NCBI Taxonomy" id="1236903"/>
    <lineage>
        <taxon>Archaea</taxon>
        <taxon>Methanobacteriati</taxon>
        <taxon>Methanobacteriota</taxon>
        <taxon>Stenosarchaea group</taxon>
        <taxon>Methanomicrobia</taxon>
        <taxon>Methanosarcinales</taxon>
        <taxon>Methanosarcinaceae</taxon>
        <taxon>Methanosarcina</taxon>
    </lineage>
</organism>
<dbReference type="AlphaFoldDB" id="M1QH46"/>